<dbReference type="GO" id="GO:0003700">
    <property type="term" value="F:DNA-binding transcription factor activity"/>
    <property type="evidence" value="ECO:0007669"/>
    <property type="project" value="InterPro"/>
</dbReference>
<dbReference type="InterPro" id="IPR018062">
    <property type="entry name" value="HTH_AraC-typ_CS"/>
</dbReference>
<accession>A0A1R1F1N3</accession>
<evidence type="ECO:0000256" key="4">
    <source>
        <dbReference type="ARBA" id="ARBA00023012"/>
    </source>
</evidence>
<keyword evidence="5" id="KW-0805">Transcription regulation</keyword>
<keyword evidence="6" id="KW-0238">DNA-binding</keyword>
<evidence type="ECO:0000256" key="1">
    <source>
        <dbReference type="ARBA" id="ARBA00004496"/>
    </source>
</evidence>
<gene>
    <name evidence="11" type="ORF">BK138_05445</name>
</gene>
<dbReference type="InterPro" id="IPR018060">
    <property type="entry name" value="HTH_AraC"/>
</dbReference>
<dbReference type="InterPro" id="IPR051552">
    <property type="entry name" value="HptR"/>
</dbReference>
<evidence type="ECO:0000313" key="12">
    <source>
        <dbReference type="Proteomes" id="UP000187172"/>
    </source>
</evidence>
<evidence type="ECO:0000259" key="10">
    <source>
        <dbReference type="PROSITE" id="PS50110"/>
    </source>
</evidence>
<evidence type="ECO:0000259" key="9">
    <source>
        <dbReference type="PROSITE" id="PS01124"/>
    </source>
</evidence>
<comment type="subcellular location">
    <subcellularLocation>
        <location evidence="1">Cytoplasm</location>
    </subcellularLocation>
</comment>
<dbReference type="Pfam" id="PF12833">
    <property type="entry name" value="HTH_18"/>
    <property type="match status" value="1"/>
</dbReference>
<evidence type="ECO:0000313" key="11">
    <source>
        <dbReference type="EMBL" id="OMF58013.1"/>
    </source>
</evidence>
<dbReference type="Gene3D" id="1.10.10.60">
    <property type="entry name" value="Homeodomain-like"/>
    <property type="match status" value="2"/>
</dbReference>
<dbReference type="EMBL" id="MRTP01000001">
    <property type="protein sequence ID" value="OMF58013.1"/>
    <property type="molecule type" value="Genomic_DNA"/>
</dbReference>
<dbReference type="InterPro" id="IPR020449">
    <property type="entry name" value="Tscrpt_reg_AraC-type_HTH"/>
</dbReference>
<dbReference type="InterPro" id="IPR001789">
    <property type="entry name" value="Sig_transdc_resp-reg_receiver"/>
</dbReference>
<dbReference type="SUPFAM" id="SSF52172">
    <property type="entry name" value="CheY-like"/>
    <property type="match status" value="1"/>
</dbReference>
<organism evidence="11 12">
    <name type="scientific">Paenibacillus rhizosphaerae</name>
    <dbReference type="NCBI Taxonomy" id="297318"/>
    <lineage>
        <taxon>Bacteria</taxon>
        <taxon>Bacillati</taxon>
        <taxon>Bacillota</taxon>
        <taxon>Bacilli</taxon>
        <taxon>Bacillales</taxon>
        <taxon>Paenibacillaceae</taxon>
        <taxon>Paenibacillus</taxon>
    </lineage>
</organism>
<dbReference type="InterPro" id="IPR011006">
    <property type="entry name" value="CheY-like_superfamily"/>
</dbReference>
<dbReference type="PANTHER" id="PTHR42713:SF3">
    <property type="entry name" value="TRANSCRIPTIONAL REGULATORY PROTEIN HPTR"/>
    <property type="match status" value="1"/>
</dbReference>
<feature type="modified residue" description="4-aspartylphosphate" evidence="8">
    <location>
        <position position="55"/>
    </location>
</feature>
<dbReference type="PROSITE" id="PS00041">
    <property type="entry name" value="HTH_ARAC_FAMILY_1"/>
    <property type="match status" value="1"/>
</dbReference>
<dbReference type="PROSITE" id="PS01124">
    <property type="entry name" value="HTH_ARAC_FAMILY_2"/>
    <property type="match status" value="1"/>
</dbReference>
<keyword evidence="4" id="KW-0902">Two-component regulatory system</keyword>
<reference evidence="11 12" key="1">
    <citation type="submission" date="2016-11" db="EMBL/GenBank/DDBJ databases">
        <title>Paenibacillus species isolates.</title>
        <authorList>
            <person name="Beno S.M."/>
        </authorList>
    </citation>
    <scope>NUCLEOTIDE SEQUENCE [LARGE SCALE GENOMIC DNA]</scope>
    <source>
        <strain evidence="11 12">FSL R5-0378</strain>
    </source>
</reference>
<dbReference type="Proteomes" id="UP000187172">
    <property type="component" value="Unassembled WGS sequence"/>
</dbReference>
<dbReference type="RefSeq" id="WP_076167010.1">
    <property type="nucleotide sequence ID" value="NZ_MRTP01000001.1"/>
</dbReference>
<evidence type="ECO:0008006" key="13">
    <source>
        <dbReference type="Google" id="ProtNLM"/>
    </source>
</evidence>
<name>A0A1R1F1N3_9BACL</name>
<keyword evidence="7" id="KW-0804">Transcription</keyword>
<dbReference type="SUPFAM" id="SSF46689">
    <property type="entry name" value="Homeodomain-like"/>
    <property type="match status" value="2"/>
</dbReference>
<evidence type="ECO:0000256" key="2">
    <source>
        <dbReference type="ARBA" id="ARBA00022490"/>
    </source>
</evidence>
<feature type="domain" description="HTH araC/xylS-type" evidence="9">
    <location>
        <begin position="414"/>
        <end position="512"/>
    </location>
</feature>
<keyword evidence="3 8" id="KW-0597">Phosphoprotein</keyword>
<comment type="caution">
    <text evidence="11">The sequence shown here is derived from an EMBL/GenBank/DDBJ whole genome shotgun (WGS) entry which is preliminary data.</text>
</comment>
<proteinExistence type="predicted"/>
<keyword evidence="2" id="KW-0963">Cytoplasm</keyword>
<evidence type="ECO:0000256" key="6">
    <source>
        <dbReference type="ARBA" id="ARBA00023125"/>
    </source>
</evidence>
<dbReference type="AlphaFoldDB" id="A0A1R1F1N3"/>
<dbReference type="GO" id="GO:0005737">
    <property type="term" value="C:cytoplasm"/>
    <property type="evidence" value="ECO:0007669"/>
    <property type="project" value="UniProtKB-SubCell"/>
</dbReference>
<dbReference type="GO" id="GO:0000160">
    <property type="term" value="P:phosphorelay signal transduction system"/>
    <property type="evidence" value="ECO:0007669"/>
    <property type="project" value="UniProtKB-KW"/>
</dbReference>
<protein>
    <recommendedName>
        <fullName evidence="13">DNA-binding response regulator</fullName>
    </recommendedName>
</protein>
<evidence type="ECO:0000256" key="7">
    <source>
        <dbReference type="ARBA" id="ARBA00023163"/>
    </source>
</evidence>
<dbReference type="SMART" id="SM00342">
    <property type="entry name" value="HTH_ARAC"/>
    <property type="match status" value="1"/>
</dbReference>
<dbReference type="GO" id="GO:0043565">
    <property type="term" value="F:sequence-specific DNA binding"/>
    <property type="evidence" value="ECO:0007669"/>
    <property type="project" value="InterPro"/>
</dbReference>
<keyword evidence="12" id="KW-1185">Reference proteome</keyword>
<sequence length="519" mass="60559">MCNLLIVDDEKNIRDGLKAMIRREFGDDYALYFAANGEQALQVMDETEIDLVITDIRMPVMDGIELINRIQDQEARPDLVILSGYDDFQYAKAAIRCNVKEYLLKPIVRDELFRTLRRLDEERIRKGEIADQLRGTKALKENYAVSRLQYLFLQEGMDEHAIRDVVLQAGLDWLDAGGYAALVLVPERYREAGWDEFTTYVDQMIGWLPGERYIRFYDKDGKLVMFTDTAAPFNRLGEEIIRQSSSAIRAGISEEMVGAGEVKKAYQQAGRALKYFLFQNMPGLIRSTELSGKRTDYRIPLEDIRKTANLLGLDRDAELSRLLQHIFDIRTILQYDIGYLEGISHAFNEHVFDQVFQTYGEESVDILKLHKQVGNLYNFNHFHDYFHSLESLLFLLSDYVKRMRSMHFDQSEIQRAIVYIEEHFHENLNMAVVSNHVSLNYSYFSQAFKEYTGETFVSYLRKLRIRKAKELLGSTDLKVYEISERAGFENVKHFTKVFKEMEGVAPLEYRSQQEALRRR</sequence>
<feature type="domain" description="Response regulatory" evidence="10">
    <location>
        <begin position="3"/>
        <end position="120"/>
    </location>
</feature>
<dbReference type="PANTHER" id="PTHR42713">
    <property type="entry name" value="HISTIDINE KINASE-RELATED"/>
    <property type="match status" value="1"/>
</dbReference>
<evidence type="ECO:0000256" key="8">
    <source>
        <dbReference type="PROSITE-ProRule" id="PRU00169"/>
    </source>
</evidence>
<dbReference type="PROSITE" id="PS50110">
    <property type="entry name" value="RESPONSE_REGULATORY"/>
    <property type="match status" value="1"/>
</dbReference>
<dbReference type="Pfam" id="PF00072">
    <property type="entry name" value="Response_reg"/>
    <property type="match status" value="1"/>
</dbReference>
<dbReference type="CDD" id="cd17536">
    <property type="entry name" value="REC_YesN-like"/>
    <property type="match status" value="1"/>
</dbReference>
<dbReference type="PRINTS" id="PR00032">
    <property type="entry name" value="HTHARAC"/>
</dbReference>
<evidence type="ECO:0000256" key="5">
    <source>
        <dbReference type="ARBA" id="ARBA00023015"/>
    </source>
</evidence>
<dbReference type="SMART" id="SM00448">
    <property type="entry name" value="REC"/>
    <property type="match status" value="1"/>
</dbReference>
<dbReference type="InterPro" id="IPR009057">
    <property type="entry name" value="Homeodomain-like_sf"/>
</dbReference>
<evidence type="ECO:0000256" key="3">
    <source>
        <dbReference type="ARBA" id="ARBA00022553"/>
    </source>
</evidence>
<dbReference type="Gene3D" id="3.40.50.2300">
    <property type="match status" value="1"/>
</dbReference>
<dbReference type="STRING" id="297318.BK138_05445"/>